<feature type="coiled-coil region" evidence="2">
    <location>
        <begin position="769"/>
        <end position="912"/>
    </location>
</feature>
<evidence type="ECO:0000313" key="4">
    <source>
        <dbReference type="EMBL" id="KAK9874982.1"/>
    </source>
</evidence>
<dbReference type="Gene3D" id="1.10.287.1490">
    <property type="match status" value="1"/>
</dbReference>
<dbReference type="AlphaFoldDB" id="A0AAW1U3Z8"/>
<dbReference type="PANTHER" id="PTHR18870:SF9">
    <property type="entry name" value="PROTEIN TAG-278-RELATED"/>
    <property type="match status" value="1"/>
</dbReference>
<evidence type="ECO:0000256" key="3">
    <source>
        <dbReference type="SAM" id="MobiDB-lite"/>
    </source>
</evidence>
<gene>
    <name evidence="4" type="ORF">WA026_005797</name>
</gene>
<dbReference type="EMBL" id="JARQZJ010000032">
    <property type="protein sequence ID" value="KAK9874982.1"/>
    <property type="molecule type" value="Genomic_DNA"/>
</dbReference>
<evidence type="ECO:0000256" key="2">
    <source>
        <dbReference type="SAM" id="Coils"/>
    </source>
</evidence>
<feature type="region of interest" description="Disordered" evidence="3">
    <location>
        <begin position="185"/>
        <end position="209"/>
    </location>
</feature>
<sequence length="994" mass="117232">MFSFFKRSKKELDKNKEDRRNVVEPCKGRNQEWQTIEASEGSSKNTAKAESALEDDTRTLPNHQSSLASSELRKICAVGVVTGTNEISDSNDLTNIDVNVKNNEETPRVVMSYANALKVPEIRQNVKPCGHGTVAIAPRIATPGSKRENSSTPPASPRLEIKKFKERAHTTPELYRLCETEKKLDNSKKETETTIDSGYSPKTEPTLAESKEKNLINQEAKFQSELNELTKQLALRDAEANKLRFQMEELQRDVFAKSAGMDRLQTELQAANKESDMTKIRIRHLENDLASFRENNARMTETLDTKTSEFVEAENKAQAKIEELQEVIRQLKTKINWLEQQVESLKEEKKVIEKQHEQLKAEKIEEEKKNKEALEQMLRQKNEIEEKWKEDFEKLRTINILKEQDLLDDFEWKLREVQQNCKKRLEEKDKSMEERLLRAYKHAEQKMKEAEVVVQQLNDLKKYEVEVVKLRGITADQANALREMTEKQDQMRTAESSLKHEAERLRKMIDTEKENLQHMQRMHHQELLDKERNLRKTLDEKRMEIAIYWEDKLLHEIGRLKEELEQIYTEEQRGALQKIKEEKEKEFEIAKREWEKKIRECANEIEFLKRTLDEKETYFQEEIERKQTKTDQDILELRRLMDKIDMTHHERFENMVLDHEKELENINRETEQRIKEVEFGWQQQVTNLRKTLDMVKEQMEQESQHKIALLIDQHRSELDNQWENLLKQRQEAVDLVEKEYVTKYKVLEENFHIQQKSHEQREIELLKTIDSLKNELESKTSVIEDLQNNVDTLEGGVQVLNREIAQQCEDLNKARLEADMKIKNLHETVTNLQQLVEQERTNAQLQISANQKQNQETIDHLQRRCSCLTKLFEEVRQRYEKRESRQEDLNIISDLRQVIAEQEKDLACINEEKRYFQMRLITLEKCMEGNNSEEEVYQDADQDGLLTRLPDSVSEPDTSSNACALPPYPMMSNSMNGLTFSIPPTIQECDDCDE</sequence>
<organism evidence="4 5">
    <name type="scientific">Henosepilachna vigintioctopunctata</name>
    <dbReference type="NCBI Taxonomy" id="420089"/>
    <lineage>
        <taxon>Eukaryota</taxon>
        <taxon>Metazoa</taxon>
        <taxon>Ecdysozoa</taxon>
        <taxon>Arthropoda</taxon>
        <taxon>Hexapoda</taxon>
        <taxon>Insecta</taxon>
        <taxon>Pterygota</taxon>
        <taxon>Neoptera</taxon>
        <taxon>Endopterygota</taxon>
        <taxon>Coleoptera</taxon>
        <taxon>Polyphaga</taxon>
        <taxon>Cucujiformia</taxon>
        <taxon>Coccinelloidea</taxon>
        <taxon>Coccinellidae</taxon>
        <taxon>Epilachninae</taxon>
        <taxon>Epilachnini</taxon>
        <taxon>Henosepilachna</taxon>
    </lineage>
</organism>
<protein>
    <submittedName>
        <fullName evidence="4">Uncharacterized protein</fullName>
    </submittedName>
</protein>
<dbReference type="Proteomes" id="UP001431783">
    <property type="component" value="Unassembled WGS sequence"/>
</dbReference>
<accession>A0AAW1U3Z8</accession>
<name>A0AAW1U3Z8_9CUCU</name>
<feature type="coiled-coil region" evidence="2">
    <location>
        <begin position="261"/>
        <end position="460"/>
    </location>
</feature>
<keyword evidence="5" id="KW-1185">Reference proteome</keyword>
<feature type="compositionally biased region" description="Basic and acidic residues" evidence="3">
    <location>
        <begin position="10"/>
        <end position="30"/>
    </location>
</feature>
<comment type="caution">
    <text evidence="4">The sequence shown here is derived from an EMBL/GenBank/DDBJ whole genome shotgun (WGS) entry which is preliminary data.</text>
</comment>
<proteinExistence type="predicted"/>
<dbReference type="PANTHER" id="PTHR18870">
    <property type="entry name" value="PROTEIN TAG-278-RELATED"/>
    <property type="match status" value="1"/>
</dbReference>
<evidence type="ECO:0000313" key="5">
    <source>
        <dbReference type="Proteomes" id="UP001431783"/>
    </source>
</evidence>
<evidence type="ECO:0000256" key="1">
    <source>
        <dbReference type="ARBA" id="ARBA00023054"/>
    </source>
</evidence>
<feature type="compositionally biased region" description="Polar residues" evidence="3">
    <location>
        <begin position="31"/>
        <end position="48"/>
    </location>
</feature>
<feature type="region of interest" description="Disordered" evidence="3">
    <location>
        <begin position="1"/>
        <end position="68"/>
    </location>
</feature>
<reference evidence="4 5" key="1">
    <citation type="submission" date="2023-03" db="EMBL/GenBank/DDBJ databases">
        <title>Genome insight into feeding habits of ladybird beetles.</title>
        <authorList>
            <person name="Li H.-S."/>
            <person name="Huang Y.-H."/>
            <person name="Pang H."/>
        </authorList>
    </citation>
    <scope>NUCLEOTIDE SEQUENCE [LARGE SCALE GENOMIC DNA]</scope>
    <source>
        <strain evidence="4">SYSU_2023b</strain>
        <tissue evidence="4">Whole body</tissue>
    </source>
</reference>
<feature type="coiled-coil region" evidence="2">
    <location>
        <begin position="495"/>
        <end position="618"/>
    </location>
</feature>
<keyword evidence="1 2" id="KW-0175">Coiled coil</keyword>
<feature type="coiled-coil region" evidence="2">
    <location>
        <begin position="649"/>
        <end position="705"/>
    </location>
</feature>
<feature type="compositionally biased region" description="Polar residues" evidence="3">
    <location>
        <begin position="59"/>
        <end position="68"/>
    </location>
</feature>